<evidence type="ECO:0000259" key="3">
    <source>
        <dbReference type="Pfam" id="PF25462"/>
    </source>
</evidence>
<sequence length="1005" mass="112103">MIYVFLVDTSVSMNTMFSDRLSVLEVAKAGVEHFFKWELRKPQRNNNKYMLVTYQDFPAGFKSILTDDEKVLLEATKTLKATDMSTAGPAMASIFDYLAAYRLRNKIDPPGVGRFPGGHESTLIFWFTDGSGYSGPAGVEDNASIDSNATSLKINIPGSRLSGLEYSVEPFRWEQRLYTIALMPESVPVSSHLTAMSDVMGGKLWKISSSRHLLKCIENCLGAKQQNATNQGIPPLHPISHIEGVSVIMAPHPANSTPKFNQEMLFIYANITASKWFPIPESYWPESMLSKDILRLPRRKAHPTIMVLQRDEYHSIYDGFPVDRFSMEQTSLCQELLKKRAGTCWTIFIENSHHQPGPGLPFGFLKVSGAGNSVNIYILPYNFPKLFKLLNDAKNFRNGAIPDIWTQAFILYMRSVPCYYHQPIRNALNHLNLWYLWPKNFAVPLVMSKIVDLGEKIARQAHMEHQKLVSSIMQLRDTGKAKQLQKKVDVGLNLSQTANSSDLIGTLGTTKGKNDVSDIKIAENVFDVPKSGMLGILDNALKLIFAPSKALGVSGRRLSQRDQDALHTLPISQMGNYTSAMNAMQILRNPLEDENEAAERERTLFGNPYAKRQPTPPPPTSSNKGIPIDPVSTSMDEADEEASQFNDGEGGELPLVPSMESPSSALRRRRLYPRRRSISTSSVGSSGKYDPCTPGSPFSVASSSISTTSSTFSIAKVPRLTHATMPVILVPQLKYLEWNHIASGKFDLAKQMIDIRNCSRPFLDSNASKQSSDNHTLSLEKSVDKMIPSQTLPVEPTDDTLQDADLLLDTAPTDIMSKDIPQSSPDDPSLGALNTSSKNNTSETLPAELWETLDTISDVGLNEYDPAMQMDSVYPDSCNDLNSGTDTESLLKRRLDFPSMSETKIARKDSTMNIPERNLTSIVSWDANLKSWPDIRLHLHRLIAKWPSEYNELYTCLNMDKLAVTDILDDDQKKKGLAHFYQVAKSFKRYSLAQHIENIIAGQLD</sequence>
<dbReference type="Pfam" id="PF25462">
    <property type="entry name" value="Beta-barrel_INTS6"/>
    <property type="match status" value="1"/>
</dbReference>
<protein>
    <submittedName>
        <fullName evidence="4">Uncharacterized protein</fullName>
    </submittedName>
</protein>
<feature type="compositionally biased region" description="Polar residues" evidence="1">
    <location>
        <begin position="820"/>
        <end position="844"/>
    </location>
</feature>
<feature type="region of interest" description="Disordered" evidence="1">
    <location>
        <begin position="604"/>
        <end position="668"/>
    </location>
</feature>
<dbReference type="GO" id="GO:0034472">
    <property type="term" value="P:snRNA 3'-end processing"/>
    <property type="evidence" value="ECO:0007669"/>
    <property type="project" value="TreeGrafter"/>
</dbReference>
<dbReference type="InterPro" id="IPR057413">
    <property type="entry name" value="Beta-barrel_INTS6"/>
</dbReference>
<evidence type="ECO:0000313" key="4">
    <source>
        <dbReference type="EMBL" id="OAJ38708.1"/>
    </source>
</evidence>
<dbReference type="GO" id="GO:0032039">
    <property type="term" value="C:integrator complex"/>
    <property type="evidence" value="ECO:0007669"/>
    <property type="project" value="TreeGrafter"/>
</dbReference>
<reference evidence="4 5" key="2">
    <citation type="submission" date="2016-05" db="EMBL/GenBank/DDBJ databases">
        <title>Lineage-specific infection strategies underlie the spectrum of fungal disease in amphibians.</title>
        <authorList>
            <person name="Cuomo C.A."/>
            <person name="Farrer R.A."/>
            <person name="James T."/>
            <person name="Longcore J."/>
            <person name="Birren B."/>
        </authorList>
    </citation>
    <scope>NUCLEOTIDE SEQUENCE [LARGE SCALE GENOMIC DNA]</scope>
    <source>
        <strain evidence="4 5">JEL423</strain>
    </source>
</reference>
<evidence type="ECO:0000256" key="1">
    <source>
        <dbReference type="SAM" id="MobiDB-lite"/>
    </source>
</evidence>
<reference evidence="4 5" key="1">
    <citation type="submission" date="2006-10" db="EMBL/GenBank/DDBJ databases">
        <title>The Genome Sequence of Batrachochytrium dendrobatidis JEL423.</title>
        <authorList>
            <consortium name="The Broad Institute Genome Sequencing Platform"/>
            <person name="Birren B."/>
            <person name="Lander E."/>
            <person name="Galagan J."/>
            <person name="Cuomo C."/>
            <person name="Devon K."/>
            <person name="Jaffe D."/>
            <person name="Butler J."/>
            <person name="Alvarez P."/>
            <person name="Gnerre S."/>
            <person name="Grabherr M."/>
            <person name="Kleber M."/>
            <person name="Mauceli E."/>
            <person name="Brockman W."/>
            <person name="Young S."/>
            <person name="LaButti K."/>
            <person name="Sykes S."/>
            <person name="DeCaprio D."/>
            <person name="Crawford M."/>
            <person name="Koehrsen M."/>
            <person name="Engels R."/>
            <person name="Montgomery P."/>
            <person name="Pearson M."/>
            <person name="Howarth C."/>
            <person name="Larson L."/>
            <person name="White J."/>
            <person name="O'Leary S."/>
            <person name="Kodira C."/>
            <person name="Zeng Q."/>
            <person name="Yandava C."/>
            <person name="Alvarado L."/>
            <person name="Longcore J."/>
            <person name="James T."/>
        </authorList>
    </citation>
    <scope>NUCLEOTIDE SEQUENCE [LARGE SCALE GENOMIC DNA]</scope>
    <source>
        <strain evidence="4 5">JEL423</strain>
    </source>
</reference>
<dbReference type="EMBL" id="DS022302">
    <property type="protein sequence ID" value="OAJ38708.1"/>
    <property type="molecule type" value="Genomic_DNA"/>
</dbReference>
<dbReference type="eggNOG" id="KOG3768">
    <property type="taxonomic scope" value="Eukaryota"/>
</dbReference>
<dbReference type="STRING" id="403673.A0A177WF27"/>
<feature type="domain" description="Integrator complex subunit 6-like beta-barrel" evidence="3">
    <location>
        <begin position="258"/>
        <end position="394"/>
    </location>
</feature>
<dbReference type="VEuPathDB" id="FungiDB:BDEG_22615"/>
<evidence type="ECO:0000313" key="5">
    <source>
        <dbReference type="Proteomes" id="UP000077115"/>
    </source>
</evidence>
<dbReference type="PANTHER" id="PTHR12957">
    <property type="entry name" value="DEAD/H BOX POLYPEPTIDE 26/DICE1-RELATED"/>
    <property type="match status" value="1"/>
</dbReference>
<feature type="domain" description="VWFA" evidence="2">
    <location>
        <begin position="4"/>
        <end position="130"/>
    </location>
</feature>
<dbReference type="InterPro" id="IPR051113">
    <property type="entry name" value="Integrator_subunit6"/>
</dbReference>
<gene>
    <name evidence="4" type="ORF">BDEG_22615</name>
</gene>
<dbReference type="InterPro" id="IPR036465">
    <property type="entry name" value="vWFA_dom_sf"/>
</dbReference>
<dbReference type="PANTHER" id="PTHR12957:SF2">
    <property type="entry name" value="INTEGRATOR COMPLEX SUBUNIT 6"/>
    <property type="match status" value="1"/>
</dbReference>
<dbReference type="InterPro" id="IPR002035">
    <property type="entry name" value="VWF_A"/>
</dbReference>
<dbReference type="OrthoDB" id="17307at2759"/>
<dbReference type="AlphaFoldDB" id="A0A177WF27"/>
<evidence type="ECO:0000259" key="2">
    <source>
        <dbReference type="Pfam" id="PF13519"/>
    </source>
</evidence>
<dbReference type="Pfam" id="PF13519">
    <property type="entry name" value="VWA_2"/>
    <property type="match status" value="1"/>
</dbReference>
<dbReference type="Gene3D" id="3.40.50.410">
    <property type="entry name" value="von Willebrand factor, type A domain"/>
    <property type="match status" value="1"/>
</dbReference>
<organism evidence="4 5">
    <name type="scientific">Batrachochytrium dendrobatidis (strain JEL423)</name>
    <dbReference type="NCBI Taxonomy" id="403673"/>
    <lineage>
        <taxon>Eukaryota</taxon>
        <taxon>Fungi</taxon>
        <taxon>Fungi incertae sedis</taxon>
        <taxon>Chytridiomycota</taxon>
        <taxon>Chytridiomycota incertae sedis</taxon>
        <taxon>Chytridiomycetes</taxon>
        <taxon>Rhizophydiales</taxon>
        <taxon>Rhizophydiales incertae sedis</taxon>
        <taxon>Batrachochytrium</taxon>
    </lineage>
</organism>
<proteinExistence type="predicted"/>
<feature type="region of interest" description="Disordered" evidence="1">
    <location>
        <begin position="815"/>
        <end position="846"/>
    </location>
</feature>
<name>A0A177WF27_BATDL</name>
<accession>A0A177WF27</accession>
<dbReference type="Proteomes" id="UP000077115">
    <property type="component" value="Unassembled WGS sequence"/>
</dbReference>